<dbReference type="Proteomes" id="UP000054018">
    <property type="component" value="Unassembled WGS sequence"/>
</dbReference>
<dbReference type="HOGENOM" id="CLU_2832141_0_0_1"/>
<feature type="compositionally biased region" description="Basic and acidic residues" evidence="1">
    <location>
        <begin position="39"/>
        <end position="49"/>
    </location>
</feature>
<evidence type="ECO:0000256" key="1">
    <source>
        <dbReference type="SAM" id="MobiDB-lite"/>
    </source>
</evidence>
<feature type="compositionally biased region" description="Polar residues" evidence="1">
    <location>
        <begin position="50"/>
        <end position="59"/>
    </location>
</feature>
<protein>
    <submittedName>
        <fullName evidence="2">Unplaced genomic scaffold scaffold_27, whole genome shotgun sequence</fullName>
    </submittedName>
</protein>
<evidence type="ECO:0000313" key="2">
    <source>
        <dbReference type="EMBL" id="KIK25032.1"/>
    </source>
</evidence>
<keyword evidence="3" id="KW-1185">Reference proteome</keyword>
<evidence type="ECO:0000313" key="3">
    <source>
        <dbReference type="Proteomes" id="UP000054018"/>
    </source>
</evidence>
<feature type="region of interest" description="Disordered" evidence="1">
    <location>
        <begin position="31"/>
        <end position="66"/>
    </location>
</feature>
<dbReference type="AlphaFoldDB" id="A0A0C9ZS37"/>
<dbReference type="EMBL" id="KN833711">
    <property type="protein sequence ID" value="KIK25032.1"/>
    <property type="molecule type" value="Genomic_DNA"/>
</dbReference>
<organism evidence="2 3">
    <name type="scientific">Pisolithus microcarpus 441</name>
    <dbReference type="NCBI Taxonomy" id="765257"/>
    <lineage>
        <taxon>Eukaryota</taxon>
        <taxon>Fungi</taxon>
        <taxon>Dikarya</taxon>
        <taxon>Basidiomycota</taxon>
        <taxon>Agaricomycotina</taxon>
        <taxon>Agaricomycetes</taxon>
        <taxon>Agaricomycetidae</taxon>
        <taxon>Boletales</taxon>
        <taxon>Sclerodermatineae</taxon>
        <taxon>Pisolithaceae</taxon>
        <taxon>Pisolithus</taxon>
    </lineage>
</organism>
<reference evidence="3" key="2">
    <citation type="submission" date="2015-01" db="EMBL/GenBank/DDBJ databases">
        <title>Evolutionary Origins and Diversification of the Mycorrhizal Mutualists.</title>
        <authorList>
            <consortium name="DOE Joint Genome Institute"/>
            <consortium name="Mycorrhizal Genomics Consortium"/>
            <person name="Kohler A."/>
            <person name="Kuo A."/>
            <person name="Nagy L.G."/>
            <person name="Floudas D."/>
            <person name="Copeland A."/>
            <person name="Barry K.W."/>
            <person name="Cichocki N."/>
            <person name="Veneault-Fourrey C."/>
            <person name="LaButti K."/>
            <person name="Lindquist E.A."/>
            <person name="Lipzen A."/>
            <person name="Lundell T."/>
            <person name="Morin E."/>
            <person name="Murat C."/>
            <person name="Riley R."/>
            <person name="Ohm R."/>
            <person name="Sun H."/>
            <person name="Tunlid A."/>
            <person name="Henrissat B."/>
            <person name="Grigoriev I.V."/>
            <person name="Hibbett D.S."/>
            <person name="Martin F."/>
        </authorList>
    </citation>
    <scope>NUCLEOTIDE SEQUENCE [LARGE SCALE GENOMIC DNA]</scope>
    <source>
        <strain evidence="3">441</strain>
    </source>
</reference>
<accession>A0A0C9ZS37</accession>
<reference evidence="2 3" key="1">
    <citation type="submission" date="2014-04" db="EMBL/GenBank/DDBJ databases">
        <authorList>
            <consortium name="DOE Joint Genome Institute"/>
            <person name="Kuo A."/>
            <person name="Kohler A."/>
            <person name="Costa M.D."/>
            <person name="Nagy L.G."/>
            <person name="Floudas D."/>
            <person name="Copeland A."/>
            <person name="Barry K.W."/>
            <person name="Cichocki N."/>
            <person name="Veneault-Fourrey C."/>
            <person name="LaButti K."/>
            <person name="Lindquist E.A."/>
            <person name="Lipzen A."/>
            <person name="Lundell T."/>
            <person name="Morin E."/>
            <person name="Murat C."/>
            <person name="Sun H."/>
            <person name="Tunlid A."/>
            <person name="Henrissat B."/>
            <person name="Grigoriev I.V."/>
            <person name="Hibbett D.S."/>
            <person name="Martin F."/>
            <person name="Nordberg H.P."/>
            <person name="Cantor M.N."/>
            <person name="Hua S.X."/>
        </authorList>
    </citation>
    <scope>NUCLEOTIDE SEQUENCE [LARGE SCALE GENOMIC DNA]</scope>
    <source>
        <strain evidence="2 3">441</strain>
    </source>
</reference>
<sequence>MLQRRIYHGPNTRHGYHGMYTHTIRVWDAETGSQSNIPIHRDHQPHEPDSASSDPNTSLHGIDYMG</sequence>
<proteinExistence type="predicted"/>
<gene>
    <name evidence="2" type="ORF">PISMIDRAFT_677570</name>
</gene>
<name>A0A0C9ZS37_9AGAM</name>